<comment type="caution">
    <text evidence="2">The sequence shown here is derived from an EMBL/GenBank/DDBJ whole genome shotgun (WGS) entry which is preliminary data.</text>
</comment>
<dbReference type="SUPFAM" id="SSF51197">
    <property type="entry name" value="Clavaminate synthase-like"/>
    <property type="match status" value="1"/>
</dbReference>
<dbReference type="InterPro" id="IPR041667">
    <property type="entry name" value="Cupin_8"/>
</dbReference>
<dbReference type="AlphaFoldDB" id="A0AAW9PVP8"/>
<organism evidence="2 3">
    <name type="scientific">Tumidithrix elongata BACA0141</name>
    <dbReference type="NCBI Taxonomy" id="2716417"/>
    <lineage>
        <taxon>Bacteria</taxon>
        <taxon>Bacillati</taxon>
        <taxon>Cyanobacteriota</taxon>
        <taxon>Cyanophyceae</taxon>
        <taxon>Pseudanabaenales</taxon>
        <taxon>Pseudanabaenaceae</taxon>
        <taxon>Tumidithrix</taxon>
        <taxon>Tumidithrix elongata</taxon>
    </lineage>
</organism>
<reference evidence="2" key="1">
    <citation type="submission" date="2024-01" db="EMBL/GenBank/DDBJ databases">
        <title>Bank of Algae and Cyanobacteria of the Azores (BACA) strain genomes.</title>
        <authorList>
            <person name="Luz R."/>
            <person name="Cordeiro R."/>
            <person name="Fonseca A."/>
            <person name="Goncalves V."/>
        </authorList>
    </citation>
    <scope>NUCLEOTIDE SEQUENCE</scope>
    <source>
        <strain evidence="2">BACA0141</strain>
    </source>
</reference>
<sequence>MSSLNSFSLEESIAEAGSNIPNPIIQGDALDFRKKFNDSPFMFSHNLAEHPLFELPRLAQLASTLIGKEESLVMCKAGDFPINQKWSDRPHKLEQVAEVIENIETSNSWLLLQSTQLDPEYKALMEQVIAEAETLTEIPLRKEITWLEAFIFIASPHTTTPYHMDSEQNFIFQIHGEKEDNLFDRRDRSVLTESEIERFYIGDRECLSYQAENQSKANVYHLTPGMGIYHPVNDPHWVKNGSTYTVSMTVIFYMRSYDLRARVYQVNHFLRRLGLNPTPPGKSAWIDGIKIHGIGLFSKRNPSTKDEAIRSGINRVFSIKNWILAPLKAYKKMIRRSK</sequence>
<name>A0AAW9PVP8_9CYAN</name>
<proteinExistence type="predicted"/>
<dbReference type="RefSeq" id="WP_330482832.1">
    <property type="nucleotide sequence ID" value="NZ_JAZBJZ010000018.1"/>
</dbReference>
<dbReference type="Proteomes" id="UP001333818">
    <property type="component" value="Unassembled WGS sequence"/>
</dbReference>
<dbReference type="Pfam" id="PF13621">
    <property type="entry name" value="Cupin_8"/>
    <property type="match status" value="1"/>
</dbReference>
<keyword evidence="3" id="KW-1185">Reference proteome</keyword>
<evidence type="ECO:0000259" key="1">
    <source>
        <dbReference type="Pfam" id="PF13621"/>
    </source>
</evidence>
<dbReference type="Gene3D" id="2.60.120.650">
    <property type="entry name" value="Cupin"/>
    <property type="match status" value="1"/>
</dbReference>
<feature type="domain" description="Cupin-like" evidence="1">
    <location>
        <begin position="96"/>
        <end position="199"/>
    </location>
</feature>
<protein>
    <submittedName>
        <fullName evidence="2">Cupin-like domain-containing protein</fullName>
    </submittedName>
</protein>
<evidence type="ECO:0000313" key="2">
    <source>
        <dbReference type="EMBL" id="MEE3716403.1"/>
    </source>
</evidence>
<gene>
    <name evidence="2" type="ORF">V2H45_06575</name>
</gene>
<evidence type="ECO:0000313" key="3">
    <source>
        <dbReference type="Proteomes" id="UP001333818"/>
    </source>
</evidence>
<dbReference type="EMBL" id="JAZBJZ010000018">
    <property type="protein sequence ID" value="MEE3716403.1"/>
    <property type="molecule type" value="Genomic_DNA"/>
</dbReference>
<accession>A0AAW9PVP8</accession>